<dbReference type="InterPro" id="IPR002104">
    <property type="entry name" value="Integrase_catalytic"/>
</dbReference>
<keyword evidence="2" id="KW-0238">DNA-binding</keyword>
<dbReference type="EMBL" id="CP073100">
    <property type="protein sequence ID" value="QUE52269.1"/>
    <property type="molecule type" value="Genomic_DNA"/>
</dbReference>
<evidence type="ECO:0000259" key="4">
    <source>
        <dbReference type="PROSITE" id="PS51898"/>
    </source>
</evidence>
<gene>
    <name evidence="5" type="ORF">KBB96_05095</name>
</gene>
<dbReference type="GO" id="GO:0003677">
    <property type="term" value="F:DNA binding"/>
    <property type="evidence" value="ECO:0007669"/>
    <property type="project" value="UniProtKB-KW"/>
</dbReference>
<evidence type="ECO:0000256" key="3">
    <source>
        <dbReference type="ARBA" id="ARBA00023172"/>
    </source>
</evidence>
<proteinExistence type="inferred from homology"/>
<dbReference type="GO" id="GO:0006310">
    <property type="term" value="P:DNA recombination"/>
    <property type="evidence" value="ECO:0007669"/>
    <property type="project" value="UniProtKB-KW"/>
</dbReference>
<evidence type="ECO:0000313" key="5">
    <source>
        <dbReference type="EMBL" id="QUE52269.1"/>
    </source>
</evidence>
<dbReference type="PANTHER" id="PTHR30349">
    <property type="entry name" value="PHAGE INTEGRASE-RELATED"/>
    <property type="match status" value="1"/>
</dbReference>
<evidence type="ECO:0000256" key="2">
    <source>
        <dbReference type="ARBA" id="ARBA00023125"/>
    </source>
</evidence>
<accession>A0A975PFW4</accession>
<dbReference type="PANTHER" id="PTHR30349:SF41">
    <property type="entry name" value="INTEGRASE_RECOMBINASE PROTEIN MJ0367-RELATED"/>
    <property type="match status" value="1"/>
</dbReference>
<keyword evidence="3" id="KW-0233">DNA recombination</keyword>
<organism evidence="5 6">
    <name type="scientific">Luteolibacter ambystomatis</name>
    <dbReference type="NCBI Taxonomy" id="2824561"/>
    <lineage>
        <taxon>Bacteria</taxon>
        <taxon>Pseudomonadati</taxon>
        <taxon>Verrucomicrobiota</taxon>
        <taxon>Verrucomicrobiia</taxon>
        <taxon>Verrucomicrobiales</taxon>
        <taxon>Verrucomicrobiaceae</taxon>
        <taxon>Luteolibacter</taxon>
    </lineage>
</organism>
<dbReference type="Gene3D" id="1.10.443.10">
    <property type="entry name" value="Intergrase catalytic core"/>
    <property type="match status" value="1"/>
</dbReference>
<sequence length="161" mass="18071">MKAAAALSTRERLLCESLYFLGCRVSEALQLTPTCVDVGESVILIRCLKKRGKEVTRRVLVPKRLAKELVDLGAQAEERLWPISRMTAWRIVKRVMAVAGISGIHAMPKGLRHGFGVRAALAKLPLHLIQRYMGHSYSTTTAIYLDVVGDEERTLVCRTWR</sequence>
<dbReference type="AlphaFoldDB" id="A0A975PFW4"/>
<dbReference type="GO" id="GO:0015074">
    <property type="term" value="P:DNA integration"/>
    <property type="evidence" value="ECO:0007669"/>
    <property type="project" value="InterPro"/>
</dbReference>
<evidence type="ECO:0000256" key="1">
    <source>
        <dbReference type="ARBA" id="ARBA00008857"/>
    </source>
</evidence>
<dbReference type="InterPro" id="IPR050090">
    <property type="entry name" value="Tyrosine_recombinase_XerCD"/>
</dbReference>
<dbReference type="Pfam" id="PF00589">
    <property type="entry name" value="Phage_integrase"/>
    <property type="match status" value="1"/>
</dbReference>
<reference evidence="5" key="1">
    <citation type="submission" date="2021-04" db="EMBL/GenBank/DDBJ databases">
        <title>Luteolibacter sp. 32A isolated from the skin of an Anderson's salamander (Ambystoma andersonii).</title>
        <authorList>
            <person name="Spergser J."/>
            <person name="Busse H.-J."/>
        </authorList>
    </citation>
    <scope>NUCLEOTIDE SEQUENCE</scope>
    <source>
        <strain evidence="5">32A</strain>
    </source>
</reference>
<dbReference type="KEGG" id="lamb:KBB96_05095"/>
<evidence type="ECO:0000313" key="6">
    <source>
        <dbReference type="Proteomes" id="UP000676169"/>
    </source>
</evidence>
<dbReference type="SUPFAM" id="SSF56349">
    <property type="entry name" value="DNA breaking-rejoining enzymes"/>
    <property type="match status" value="1"/>
</dbReference>
<name>A0A975PFW4_9BACT</name>
<comment type="similarity">
    <text evidence="1">Belongs to the 'phage' integrase family.</text>
</comment>
<dbReference type="CDD" id="cd00397">
    <property type="entry name" value="DNA_BRE_C"/>
    <property type="match status" value="1"/>
</dbReference>
<dbReference type="Proteomes" id="UP000676169">
    <property type="component" value="Chromosome"/>
</dbReference>
<dbReference type="PROSITE" id="PS51898">
    <property type="entry name" value="TYR_RECOMBINASE"/>
    <property type="match status" value="1"/>
</dbReference>
<keyword evidence="6" id="KW-1185">Reference proteome</keyword>
<protein>
    <submittedName>
        <fullName evidence="5">Site-specific integrase</fullName>
    </submittedName>
</protein>
<dbReference type="InterPro" id="IPR011010">
    <property type="entry name" value="DNA_brk_join_enz"/>
</dbReference>
<dbReference type="InterPro" id="IPR013762">
    <property type="entry name" value="Integrase-like_cat_sf"/>
</dbReference>
<feature type="domain" description="Tyr recombinase" evidence="4">
    <location>
        <begin position="1"/>
        <end position="157"/>
    </location>
</feature>